<protein>
    <submittedName>
        <fullName evidence="1">Uncharacterized protein</fullName>
    </submittedName>
</protein>
<dbReference type="InParanoid" id="K3WCK3"/>
<dbReference type="HOGENOM" id="CLU_2189238_0_0_1"/>
<dbReference type="EnsemblProtists" id="PYU1_T002694">
    <property type="protein sequence ID" value="PYU1_T002694"/>
    <property type="gene ID" value="PYU1_G002691"/>
</dbReference>
<reference evidence="2" key="2">
    <citation type="submission" date="2010-04" db="EMBL/GenBank/DDBJ databases">
        <authorList>
            <person name="Buell R."/>
            <person name="Hamilton J."/>
            <person name="Hostetler J."/>
        </authorList>
    </citation>
    <scope>NUCLEOTIDE SEQUENCE [LARGE SCALE GENOMIC DNA]</scope>
    <source>
        <strain evidence="2">DAOM:BR144</strain>
    </source>
</reference>
<dbReference type="AlphaFoldDB" id="K3WCK3"/>
<proteinExistence type="predicted"/>
<dbReference type="VEuPathDB" id="FungiDB:PYU1_G002691"/>
<keyword evidence="2" id="KW-1185">Reference proteome</keyword>
<reference evidence="2" key="1">
    <citation type="journal article" date="2010" name="Genome Biol.">
        <title>Genome sequence of the necrotrophic plant pathogen Pythium ultimum reveals original pathogenicity mechanisms and effector repertoire.</title>
        <authorList>
            <person name="Levesque C.A."/>
            <person name="Brouwer H."/>
            <person name="Cano L."/>
            <person name="Hamilton J.P."/>
            <person name="Holt C."/>
            <person name="Huitema E."/>
            <person name="Raffaele S."/>
            <person name="Robideau G.P."/>
            <person name="Thines M."/>
            <person name="Win J."/>
            <person name="Zerillo M.M."/>
            <person name="Beakes G.W."/>
            <person name="Boore J.L."/>
            <person name="Busam D."/>
            <person name="Dumas B."/>
            <person name="Ferriera S."/>
            <person name="Fuerstenberg S.I."/>
            <person name="Gachon C.M."/>
            <person name="Gaulin E."/>
            <person name="Govers F."/>
            <person name="Grenville-Briggs L."/>
            <person name="Horner N."/>
            <person name="Hostetler J."/>
            <person name="Jiang R.H."/>
            <person name="Johnson J."/>
            <person name="Krajaejun T."/>
            <person name="Lin H."/>
            <person name="Meijer H.J."/>
            <person name="Moore B."/>
            <person name="Morris P."/>
            <person name="Phuntmart V."/>
            <person name="Puiu D."/>
            <person name="Shetty J."/>
            <person name="Stajich J.E."/>
            <person name="Tripathy S."/>
            <person name="Wawra S."/>
            <person name="van West P."/>
            <person name="Whitty B.R."/>
            <person name="Coutinho P.M."/>
            <person name="Henrissat B."/>
            <person name="Martin F."/>
            <person name="Thomas P.D."/>
            <person name="Tyler B.M."/>
            <person name="De Vries R.P."/>
            <person name="Kamoun S."/>
            <person name="Yandell M."/>
            <person name="Tisserat N."/>
            <person name="Buell C.R."/>
        </authorList>
    </citation>
    <scope>NUCLEOTIDE SEQUENCE</scope>
    <source>
        <strain evidence="2">DAOM:BR144</strain>
    </source>
</reference>
<dbReference type="EMBL" id="GL376628">
    <property type="status" value="NOT_ANNOTATED_CDS"/>
    <property type="molecule type" value="Genomic_DNA"/>
</dbReference>
<name>K3WCK3_GLOUD</name>
<sequence>MSKCMPEMLSGSLSGLLKSSELVRFGYVIYGDGTDGSACYVLALDDWDMLTMLAPMRIITHLWHYRVLVFEIHTRDGVTSIDTEPKLCHIDDPRLCQIQWWQVSARAIK</sequence>
<evidence type="ECO:0000313" key="1">
    <source>
        <dbReference type="EnsemblProtists" id="PYU1_T002694"/>
    </source>
</evidence>
<reference evidence="1" key="3">
    <citation type="submission" date="2015-02" db="UniProtKB">
        <authorList>
            <consortium name="EnsemblProtists"/>
        </authorList>
    </citation>
    <scope>IDENTIFICATION</scope>
    <source>
        <strain evidence="1">DAOM BR144</strain>
    </source>
</reference>
<dbReference type="Proteomes" id="UP000019132">
    <property type="component" value="Unassembled WGS sequence"/>
</dbReference>
<evidence type="ECO:0000313" key="2">
    <source>
        <dbReference type="Proteomes" id="UP000019132"/>
    </source>
</evidence>
<organism evidence="1 2">
    <name type="scientific">Globisporangium ultimum (strain ATCC 200006 / CBS 805.95 / DAOM BR144)</name>
    <name type="common">Pythium ultimum</name>
    <dbReference type="NCBI Taxonomy" id="431595"/>
    <lineage>
        <taxon>Eukaryota</taxon>
        <taxon>Sar</taxon>
        <taxon>Stramenopiles</taxon>
        <taxon>Oomycota</taxon>
        <taxon>Peronosporomycetes</taxon>
        <taxon>Pythiales</taxon>
        <taxon>Pythiaceae</taxon>
        <taxon>Globisporangium</taxon>
    </lineage>
</organism>
<accession>K3WCK3</accession>